<evidence type="ECO:0000259" key="1">
    <source>
        <dbReference type="Pfam" id="PF12697"/>
    </source>
</evidence>
<name>A0A417Y618_9ACTN</name>
<dbReference type="EMBL" id="QXGH01000010">
    <property type="protein sequence ID" value="RHW28133.1"/>
    <property type="molecule type" value="Genomic_DNA"/>
</dbReference>
<comment type="caution">
    <text evidence="2">The sequence shown here is derived from an EMBL/GenBank/DDBJ whole genome shotgun (WGS) entry which is preliminary data.</text>
</comment>
<dbReference type="OrthoDB" id="9785847at2"/>
<keyword evidence="2" id="KW-0378">Hydrolase</keyword>
<evidence type="ECO:0000313" key="2">
    <source>
        <dbReference type="EMBL" id="RHW28133.1"/>
    </source>
</evidence>
<evidence type="ECO:0000313" key="3">
    <source>
        <dbReference type="Proteomes" id="UP000283644"/>
    </source>
</evidence>
<dbReference type="InterPro" id="IPR029058">
    <property type="entry name" value="AB_hydrolase_fold"/>
</dbReference>
<accession>A0A417Y618</accession>
<gene>
    <name evidence="2" type="ORF">D0Z08_03830</name>
</gene>
<dbReference type="InterPro" id="IPR000073">
    <property type="entry name" value="AB_hydrolase_1"/>
</dbReference>
<protein>
    <submittedName>
        <fullName evidence="2">Alpha/beta hydrolase</fullName>
    </submittedName>
</protein>
<dbReference type="RefSeq" id="WP_118922863.1">
    <property type="nucleotide sequence ID" value="NZ_QXGH01000010.1"/>
</dbReference>
<dbReference type="PANTHER" id="PTHR43798:SF33">
    <property type="entry name" value="HYDROLASE, PUTATIVE (AFU_ORTHOLOGUE AFUA_2G14860)-RELATED"/>
    <property type="match status" value="1"/>
</dbReference>
<dbReference type="SUPFAM" id="SSF53474">
    <property type="entry name" value="alpha/beta-Hydrolases"/>
    <property type="match status" value="1"/>
</dbReference>
<reference evidence="2 3" key="1">
    <citation type="submission" date="2018-09" db="EMBL/GenBank/DDBJ databases">
        <title>Genome sequencing of Nocardioides immobilis CCTCC AB 2017083 for comparison to Nocardioides silvaticus.</title>
        <authorList>
            <person name="Li C."/>
            <person name="Wang G."/>
        </authorList>
    </citation>
    <scope>NUCLEOTIDE SEQUENCE [LARGE SCALE GENOMIC DNA]</scope>
    <source>
        <strain evidence="2 3">CCTCC AB 2017083</strain>
    </source>
</reference>
<dbReference type="InterPro" id="IPR050266">
    <property type="entry name" value="AB_hydrolase_sf"/>
</dbReference>
<dbReference type="InterPro" id="IPR000639">
    <property type="entry name" value="Epox_hydrolase-like"/>
</dbReference>
<dbReference type="Gene3D" id="3.40.50.1820">
    <property type="entry name" value="alpha/beta hydrolase"/>
    <property type="match status" value="1"/>
</dbReference>
<dbReference type="GO" id="GO:0016787">
    <property type="term" value="F:hydrolase activity"/>
    <property type="evidence" value="ECO:0007669"/>
    <property type="project" value="UniProtKB-KW"/>
</dbReference>
<organism evidence="2 3">
    <name type="scientific">Nocardioides immobilis</name>
    <dbReference type="NCBI Taxonomy" id="2049295"/>
    <lineage>
        <taxon>Bacteria</taxon>
        <taxon>Bacillati</taxon>
        <taxon>Actinomycetota</taxon>
        <taxon>Actinomycetes</taxon>
        <taxon>Propionibacteriales</taxon>
        <taxon>Nocardioidaceae</taxon>
        <taxon>Nocardioides</taxon>
    </lineage>
</organism>
<dbReference type="AlphaFoldDB" id="A0A417Y618"/>
<dbReference type="PRINTS" id="PR00412">
    <property type="entry name" value="EPOXHYDRLASE"/>
</dbReference>
<keyword evidence="3" id="KW-1185">Reference proteome</keyword>
<dbReference type="Proteomes" id="UP000283644">
    <property type="component" value="Unassembled WGS sequence"/>
</dbReference>
<dbReference type="GO" id="GO:0016020">
    <property type="term" value="C:membrane"/>
    <property type="evidence" value="ECO:0007669"/>
    <property type="project" value="TreeGrafter"/>
</dbReference>
<proteinExistence type="predicted"/>
<dbReference type="PANTHER" id="PTHR43798">
    <property type="entry name" value="MONOACYLGLYCEROL LIPASE"/>
    <property type="match status" value="1"/>
</dbReference>
<dbReference type="Pfam" id="PF12697">
    <property type="entry name" value="Abhydrolase_6"/>
    <property type="match status" value="1"/>
</dbReference>
<sequence>MTLVEVEPGVRVFAQDLGGGRDRPPVVLVPGFGMTHEAWDRQVRVLTTAGHRVVAVDQRGHGRSDKPLDGYDVQRLSLDLVAVLDALGVDRCSLVGWSFGGQVAFRTAAAHPERVHRLVLVGSNAVRASRSADFPFGHEPGPTIEAMVELEVRDRFAARRSTILSGFGGAPDPNVLDWMTAQSLLMPSWAAVACYHSMLGTDLVADLAKVTMPVLQVIGEDDPVHSARGGRWLVERLADSRLVTLAHCGHYPMFEAPAALDQHLLDFLDA</sequence>
<feature type="domain" description="AB hydrolase-1" evidence="1">
    <location>
        <begin position="26"/>
        <end position="260"/>
    </location>
</feature>
<dbReference type="PRINTS" id="PR00111">
    <property type="entry name" value="ABHYDROLASE"/>
</dbReference>